<dbReference type="EMBL" id="BARU01007016">
    <property type="protein sequence ID" value="GAH40105.1"/>
    <property type="molecule type" value="Genomic_DNA"/>
</dbReference>
<protein>
    <submittedName>
        <fullName evidence="1">Uncharacterized protein</fullName>
    </submittedName>
</protein>
<feature type="non-terminal residue" evidence="1">
    <location>
        <position position="1"/>
    </location>
</feature>
<sequence>ADMLLQLYEATEPPKQEEIEIDIDLEKTAADKIARVSSTTANDKEEKETSALTDKIESLLKSLFKGNIEKLVVDRLKQKQGKVE</sequence>
<organism evidence="1">
    <name type="scientific">marine sediment metagenome</name>
    <dbReference type="NCBI Taxonomy" id="412755"/>
    <lineage>
        <taxon>unclassified sequences</taxon>
        <taxon>metagenomes</taxon>
        <taxon>ecological metagenomes</taxon>
    </lineage>
</organism>
<comment type="caution">
    <text evidence="1">The sequence shown here is derived from an EMBL/GenBank/DDBJ whole genome shotgun (WGS) entry which is preliminary data.</text>
</comment>
<reference evidence="1" key="1">
    <citation type="journal article" date="2014" name="Front. Microbiol.">
        <title>High frequency of phylogenetically diverse reductive dehalogenase-homologous genes in deep subseafloor sedimentary metagenomes.</title>
        <authorList>
            <person name="Kawai M."/>
            <person name="Futagami T."/>
            <person name="Toyoda A."/>
            <person name="Takaki Y."/>
            <person name="Nishi S."/>
            <person name="Hori S."/>
            <person name="Arai W."/>
            <person name="Tsubouchi T."/>
            <person name="Morono Y."/>
            <person name="Uchiyama I."/>
            <person name="Ito T."/>
            <person name="Fujiyama A."/>
            <person name="Inagaki F."/>
            <person name="Takami H."/>
        </authorList>
    </citation>
    <scope>NUCLEOTIDE SEQUENCE</scope>
    <source>
        <strain evidence="1">Expedition CK06-06</strain>
    </source>
</reference>
<dbReference type="AlphaFoldDB" id="X1G5K1"/>
<accession>X1G5K1</accession>
<evidence type="ECO:0000313" key="1">
    <source>
        <dbReference type="EMBL" id="GAH40105.1"/>
    </source>
</evidence>
<proteinExistence type="predicted"/>
<gene>
    <name evidence="1" type="ORF">S03H2_13831</name>
</gene>
<name>X1G5K1_9ZZZZ</name>